<evidence type="ECO:0000256" key="2">
    <source>
        <dbReference type="ARBA" id="ARBA00017378"/>
    </source>
</evidence>
<dbReference type="SUPFAM" id="SSF81324">
    <property type="entry name" value="Voltage-gated potassium channels"/>
    <property type="match status" value="1"/>
</dbReference>
<dbReference type="InterPro" id="IPR036291">
    <property type="entry name" value="NAD(P)-bd_dom_sf"/>
</dbReference>
<keyword evidence="6" id="KW-0812">Transmembrane</keyword>
<dbReference type="Pfam" id="PF02254">
    <property type="entry name" value="TrkA_N"/>
    <property type="match status" value="1"/>
</dbReference>
<name>A0ABP9VGZ3_9DEIO</name>
<accession>A0ABP9VGZ3</accession>
<sequence>MILGLITFGTLGFRETEGWSWLDCIFMSVMTLTTVGYGSPEPLHTDGKIFSVVLMTFGIGLMLYLLTLLAETMIRTFTDPTTNQRRKERKIMTLKDHTIVCGYGQVGEAVATALVSAKKEVVVVDHRTEHLEWAQAHGIHTLVGDATDEEVLRRAGVERAASLVSVINNDPSNLYVVLSAKGLNPDLKVIARASDESAARKMRRAGADEVVNPYQLSGNRIAAMMLAPRLSRLLSGNVTSDHFTVREISVPDALVGRTIAELGRQTGALIVAVWRDGQPLRGRPKEVLQAGDTVLVAGAADEVEAVEAQRLG</sequence>
<gene>
    <name evidence="9" type="primary">kefC</name>
    <name evidence="9" type="ORF">Dxin01_03100</name>
</gene>
<evidence type="ECO:0000256" key="4">
    <source>
        <dbReference type="ARBA" id="ARBA00022958"/>
    </source>
</evidence>
<dbReference type="Proteomes" id="UP001458946">
    <property type="component" value="Unassembled WGS sequence"/>
</dbReference>
<dbReference type="Gene3D" id="3.40.50.720">
    <property type="entry name" value="NAD(P)-binding Rossmann-like Domain"/>
    <property type="match status" value="1"/>
</dbReference>
<evidence type="ECO:0000256" key="1">
    <source>
        <dbReference type="ARBA" id="ARBA00004651"/>
    </source>
</evidence>
<dbReference type="InterPro" id="IPR013099">
    <property type="entry name" value="K_chnl_dom"/>
</dbReference>
<keyword evidence="4" id="KW-0630">Potassium</keyword>
<organism evidence="9 10">
    <name type="scientific">Deinococcus xinjiangensis</name>
    <dbReference type="NCBI Taxonomy" id="457454"/>
    <lineage>
        <taxon>Bacteria</taxon>
        <taxon>Thermotogati</taxon>
        <taxon>Deinococcota</taxon>
        <taxon>Deinococci</taxon>
        <taxon>Deinococcales</taxon>
        <taxon>Deinococcaceae</taxon>
        <taxon>Deinococcus</taxon>
    </lineage>
</organism>
<dbReference type="SUPFAM" id="SSF51735">
    <property type="entry name" value="NAD(P)-binding Rossmann-fold domains"/>
    <property type="match status" value="1"/>
</dbReference>
<dbReference type="Gene3D" id="3.30.70.1450">
    <property type="entry name" value="Regulator of K+ conductance, C-terminal domain"/>
    <property type="match status" value="1"/>
</dbReference>
<dbReference type="Pfam" id="PF07885">
    <property type="entry name" value="Ion_trans_2"/>
    <property type="match status" value="1"/>
</dbReference>
<dbReference type="PANTHER" id="PTHR43833">
    <property type="entry name" value="POTASSIUM CHANNEL PROTEIN 2-RELATED-RELATED"/>
    <property type="match status" value="1"/>
</dbReference>
<keyword evidence="6" id="KW-0472">Membrane</keyword>
<keyword evidence="3" id="KW-0406">Ion transport</keyword>
<comment type="caution">
    <text evidence="9">The sequence shown here is derived from an EMBL/GenBank/DDBJ whole genome shotgun (WGS) entry which is preliminary data.</text>
</comment>
<keyword evidence="5" id="KW-0520">NAD</keyword>
<keyword evidence="3" id="KW-0633">Potassium transport</keyword>
<evidence type="ECO:0000313" key="9">
    <source>
        <dbReference type="EMBL" id="GAA5503343.1"/>
    </source>
</evidence>
<keyword evidence="6" id="KW-1133">Transmembrane helix</keyword>
<dbReference type="Gene3D" id="1.10.287.70">
    <property type="match status" value="1"/>
</dbReference>
<feature type="transmembrane region" description="Helical" evidence="6">
    <location>
        <begin position="49"/>
        <end position="70"/>
    </location>
</feature>
<evidence type="ECO:0000259" key="8">
    <source>
        <dbReference type="PROSITE" id="PS51202"/>
    </source>
</evidence>
<protein>
    <recommendedName>
        <fullName evidence="2">Trk system potassium uptake protein TrkA</fullName>
    </recommendedName>
</protein>
<evidence type="ECO:0000259" key="7">
    <source>
        <dbReference type="PROSITE" id="PS51201"/>
    </source>
</evidence>
<dbReference type="EMBL" id="BAABRN010000046">
    <property type="protein sequence ID" value="GAA5503343.1"/>
    <property type="molecule type" value="Genomic_DNA"/>
</dbReference>
<feature type="domain" description="RCK C-terminal" evidence="8">
    <location>
        <begin position="228"/>
        <end position="312"/>
    </location>
</feature>
<feature type="domain" description="RCK N-terminal" evidence="7">
    <location>
        <begin position="95"/>
        <end position="212"/>
    </location>
</feature>
<dbReference type="InterPro" id="IPR036721">
    <property type="entry name" value="RCK_C_sf"/>
</dbReference>
<dbReference type="InterPro" id="IPR006036">
    <property type="entry name" value="K_uptake_TrkA"/>
</dbReference>
<dbReference type="PROSITE" id="PS51202">
    <property type="entry name" value="RCK_C"/>
    <property type="match status" value="1"/>
</dbReference>
<dbReference type="Pfam" id="PF02080">
    <property type="entry name" value="TrkA_C"/>
    <property type="match status" value="1"/>
</dbReference>
<proteinExistence type="predicted"/>
<keyword evidence="3" id="KW-0813">Transport</keyword>
<dbReference type="InterPro" id="IPR050721">
    <property type="entry name" value="Trk_Ktr_HKT_K-transport"/>
</dbReference>
<dbReference type="SUPFAM" id="SSF116726">
    <property type="entry name" value="TrkA C-terminal domain-like"/>
    <property type="match status" value="1"/>
</dbReference>
<evidence type="ECO:0000256" key="6">
    <source>
        <dbReference type="SAM" id="Phobius"/>
    </source>
</evidence>
<dbReference type="InterPro" id="IPR003148">
    <property type="entry name" value="RCK_N"/>
</dbReference>
<dbReference type="InterPro" id="IPR006037">
    <property type="entry name" value="RCK_C"/>
</dbReference>
<dbReference type="PANTHER" id="PTHR43833:SF9">
    <property type="entry name" value="POTASSIUM CHANNEL PROTEIN YUGO-RELATED"/>
    <property type="match status" value="1"/>
</dbReference>
<keyword evidence="10" id="KW-1185">Reference proteome</keyword>
<dbReference type="PROSITE" id="PS51201">
    <property type="entry name" value="RCK_N"/>
    <property type="match status" value="1"/>
</dbReference>
<comment type="subcellular location">
    <subcellularLocation>
        <location evidence="1">Cell membrane</location>
        <topology evidence="1">Multi-pass membrane protein</topology>
    </subcellularLocation>
</comment>
<evidence type="ECO:0000256" key="5">
    <source>
        <dbReference type="ARBA" id="ARBA00023027"/>
    </source>
</evidence>
<dbReference type="PRINTS" id="PR00335">
    <property type="entry name" value="KUPTAKETRKA"/>
</dbReference>
<evidence type="ECO:0000313" key="10">
    <source>
        <dbReference type="Proteomes" id="UP001458946"/>
    </source>
</evidence>
<reference evidence="9 10" key="1">
    <citation type="submission" date="2024-02" db="EMBL/GenBank/DDBJ databases">
        <title>Deinococcus xinjiangensis NBRC 107630.</title>
        <authorList>
            <person name="Ichikawa N."/>
            <person name="Katano-Makiyama Y."/>
            <person name="Hidaka K."/>
        </authorList>
    </citation>
    <scope>NUCLEOTIDE SEQUENCE [LARGE SCALE GENOMIC DNA]</scope>
    <source>
        <strain evidence="9 10">NBRC 107630</strain>
    </source>
</reference>
<evidence type="ECO:0000256" key="3">
    <source>
        <dbReference type="ARBA" id="ARBA00022538"/>
    </source>
</evidence>